<dbReference type="Pfam" id="PF19501">
    <property type="entry name" value="PcRGLX_1st"/>
    <property type="match status" value="1"/>
</dbReference>
<dbReference type="AlphaFoldDB" id="A0A2D2DFH0"/>
<dbReference type="EMBL" id="CP024608">
    <property type="protein sequence ID" value="ATQ73731.1"/>
    <property type="molecule type" value="Genomic_DNA"/>
</dbReference>
<keyword evidence="1" id="KW-0732">Signal</keyword>
<dbReference type="InterPro" id="IPR045793">
    <property type="entry name" value="PcRGLX/YetA-like"/>
</dbReference>
<evidence type="ECO:0000313" key="5">
    <source>
        <dbReference type="Proteomes" id="UP000229897"/>
    </source>
</evidence>
<evidence type="ECO:0000259" key="2">
    <source>
        <dbReference type="Pfam" id="PF19501"/>
    </source>
</evidence>
<dbReference type="Proteomes" id="UP000229897">
    <property type="component" value="Chromosome"/>
</dbReference>
<dbReference type="PANTHER" id="PTHR40081:SF1">
    <property type="entry name" value="TAT PATHWAY SIGNAL SEQUENCE DOMAIN PROTEIN"/>
    <property type="match status" value="1"/>
</dbReference>
<accession>A0A2D2DFH0</accession>
<feature type="domain" description="PcRGLX/YetA-like central beta-sandwich" evidence="3">
    <location>
        <begin position="148"/>
        <end position="269"/>
    </location>
</feature>
<name>A0A2D2DFH0_9BURK</name>
<keyword evidence="5" id="KW-1185">Reference proteome</keyword>
<reference evidence="4" key="1">
    <citation type="submission" date="2017-10" db="EMBL/GenBank/DDBJ databases">
        <title>Massilia psychrophilum sp. nov., a novel purple-pigmented bacterium isolated from Tianshan glacier, Xinjiang Municipality, China.</title>
        <authorList>
            <person name="Wang H."/>
        </authorList>
    </citation>
    <scope>NUCLEOTIDE SEQUENCE [LARGE SCALE GENOMIC DNA]</scope>
    <source>
        <strain evidence="4">B2</strain>
    </source>
</reference>
<evidence type="ECO:0000256" key="1">
    <source>
        <dbReference type="SAM" id="SignalP"/>
    </source>
</evidence>
<dbReference type="KEGG" id="mass:CR152_03800"/>
<feature type="chain" id="PRO_5013588390" evidence="1">
    <location>
        <begin position="36"/>
        <end position="927"/>
    </location>
</feature>
<dbReference type="Pfam" id="PF21345">
    <property type="entry name" value="PcRGLX_2nd"/>
    <property type="match status" value="1"/>
</dbReference>
<dbReference type="PANTHER" id="PTHR40081">
    <property type="entry name" value="CONCANAVALIN A-LIKE LECTIN/GLUCANASE"/>
    <property type="match status" value="1"/>
</dbReference>
<dbReference type="RefSeq" id="WP_099873751.1">
    <property type="nucleotide sequence ID" value="NZ_CP024608.1"/>
</dbReference>
<gene>
    <name evidence="4" type="ORF">CR152_03800</name>
</gene>
<proteinExistence type="predicted"/>
<dbReference type="InterPro" id="IPR048329">
    <property type="entry name" value="PcRGLX_1st"/>
</dbReference>
<protein>
    <submittedName>
        <fullName evidence="4">Uncharacterized protein</fullName>
    </submittedName>
</protein>
<organism evidence="4 5">
    <name type="scientific">Massilia violaceinigra</name>
    <dbReference type="NCBI Taxonomy" id="2045208"/>
    <lineage>
        <taxon>Bacteria</taxon>
        <taxon>Pseudomonadati</taxon>
        <taxon>Pseudomonadota</taxon>
        <taxon>Betaproteobacteria</taxon>
        <taxon>Burkholderiales</taxon>
        <taxon>Oxalobacteraceae</taxon>
        <taxon>Telluria group</taxon>
        <taxon>Massilia</taxon>
    </lineage>
</organism>
<evidence type="ECO:0000259" key="3">
    <source>
        <dbReference type="Pfam" id="PF21345"/>
    </source>
</evidence>
<dbReference type="OrthoDB" id="262615at2"/>
<feature type="signal peptide" evidence="1">
    <location>
        <begin position="1"/>
        <end position="35"/>
    </location>
</feature>
<evidence type="ECO:0000313" key="4">
    <source>
        <dbReference type="EMBL" id="ATQ73731.1"/>
    </source>
</evidence>
<sequence length="927" mass="101551">MPYRSLRQRVHALSTQSAAIAAVLMLACAPQSAVAAGPFPGAADRYLPLTLNAGPAASSVPLRTGIPFPIGTLKSVANLRLDTGDGSREVDAQFDALATWPDGSVKVALLNVVADVGNATSFRVAYGPGVSRKPLARPLSVTGAAGADLTVDTGPLKFVLNRQGMIGALWRDADGNGRFDSDEHVIDGGDLVMLNAFDNRDYTASGARDAVVSVEEIGPVRVVLKAQGSLTDASGTVLMKYLVRYYASRGSDKVDIETTVIDDRLEPNVELRAPALAIAAKALRMRWNYRSDSAAGYRFGGDNGSVYAGTVRGEHYLSQAGKFTARTDATSELKNSYEFGYSGVGSGSKAPGWVAVDTGKRHMMLMVRDFWQQFPNELNINGNVITAALFPERSVGAAADLAMPAQSGDVYKRPNTLYFHRQGGAKTYQLRLAFGDAAAASTVLASMNDSYQRHSIDLLAERAWYAQSRVFGEIDVGSPSTATTGYDASLMRDIYLPSFNHPPEAGKVGNSYGWHDFGARRRPGWTRVENGVRIPGFYNDTHVGSNNFFKQFLRTGDQRWFGMADIATRNFMDIGVHHGPRSGYWNGHMGGRQQPAGELNSEMHDTADTDGRSLHWGHAHVSGLSDLYLLTGDKRARDVLEEIAGWWKAVTPHFFKLPFSAGSEYSLPGKAGNYKPALYREAERDFGWPLYVMNEYVRVTGNSDCHRSVSAHLANYLVQWWQTPLWNIGFNPATGVASNAVIGLNDARNGTGYWTMSKMDNHEGSIATGTNPWMAGALISSVIQFYEQDKQFAAVGKASGVRHDQLKDMLFQGMNYVVKHGYDKTNQAFYYSEMRRVPRSGGADHDHHIVYGLAYLDRLYKQELAAGRIAHPQWYDTQPLWGTMATRTYQQLKNKPAGKGSQSSGFYGYEMIYPVDFFQIMGASAVR</sequence>
<feature type="domain" description="PcRGLX/YetA-like N-terminal RIFT barrel" evidence="2">
    <location>
        <begin position="62"/>
        <end position="124"/>
    </location>
</feature>
<dbReference type="PROSITE" id="PS51257">
    <property type="entry name" value="PROKAR_LIPOPROTEIN"/>
    <property type="match status" value="1"/>
</dbReference>
<dbReference type="InterPro" id="IPR048330">
    <property type="entry name" value="PcRGLX/YetA_2nd"/>
</dbReference>